<name>A0A0P9H486_9CHLR</name>
<dbReference type="EMBL" id="LJCR01002393">
    <property type="protein sequence ID" value="KPV48790.1"/>
    <property type="molecule type" value="Genomic_DNA"/>
</dbReference>
<evidence type="ECO:0000313" key="2">
    <source>
        <dbReference type="EMBL" id="KPV48790.1"/>
    </source>
</evidence>
<organism evidence="2 3">
    <name type="scientific">Kouleothrix aurantiaca</name>
    <dbReference type="NCBI Taxonomy" id="186479"/>
    <lineage>
        <taxon>Bacteria</taxon>
        <taxon>Bacillati</taxon>
        <taxon>Chloroflexota</taxon>
        <taxon>Chloroflexia</taxon>
        <taxon>Chloroflexales</taxon>
        <taxon>Roseiflexineae</taxon>
        <taxon>Roseiflexaceae</taxon>
        <taxon>Kouleothrix</taxon>
    </lineage>
</organism>
<dbReference type="InterPro" id="IPR003018">
    <property type="entry name" value="GAF"/>
</dbReference>
<evidence type="ECO:0000313" key="3">
    <source>
        <dbReference type="Proteomes" id="UP000050509"/>
    </source>
</evidence>
<dbReference type="Pfam" id="PF13185">
    <property type="entry name" value="GAF_2"/>
    <property type="match status" value="2"/>
</dbReference>
<accession>A0A0P9H486</accession>
<proteinExistence type="predicted"/>
<sequence>MQFEPALDASPGLASIRSELAVPVSYAGQLRAVIVVQNSQPYAFSEDDQQQLELLATPLGIALTNAGLFQSEQLRRQLAEAIYRVSQTLSAALAPSGVPELILDQLAQVLPYDRSALLLLEGEQLSIAATRGYSAALAAERMRILLEDTPLITQVAENERPIIVDDVRHDSRYRPILGLAADDAPVRSWLGVPLVGQGRVYGILTLESELANRYGDEELRAIAALGNQAAIAMENARLYAEAQERTLQLEVVTRVTQEVSTRDVSRELPGILRTIIHQIRRVVPCDYAALALYNEEDDTFFFETVYDFGVRDWAELPPGKREPAEGTPWQTACRTGTALV</sequence>
<feature type="domain" description="GAF" evidence="1">
    <location>
        <begin position="94"/>
        <end position="243"/>
    </location>
</feature>
<dbReference type="InterPro" id="IPR029016">
    <property type="entry name" value="GAF-like_dom_sf"/>
</dbReference>
<reference evidence="2 3" key="1">
    <citation type="submission" date="2015-09" db="EMBL/GenBank/DDBJ databases">
        <title>Draft genome sequence of Kouleothrix aurantiaca JCM 19913.</title>
        <authorList>
            <person name="Hemp J."/>
        </authorList>
    </citation>
    <scope>NUCLEOTIDE SEQUENCE [LARGE SCALE GENOMIC DNA]</scope>
    <source>
        <strain evidence="2 3">COM-B</strain>
    </source>
</reference>
<dbReference type="Proteomes" id="UP000050509">
    <property type="component" value="Unassembled WGS sequence"/>
</dbReference>
<dbReference type="Gene3D" id="3.30.450.40">
    <property type="match status" value="3"/>
</dbReference>
<comment type="caution">
    <text evidence="2">The sequence shown here is derived from an EMBL/GenBank/DDBJ whole genome shotgun (WGS) entry which is preliminary data.</text>
</comment>
<dbReference type="AlphaFoldDB" id="A0A0P9H486"/>
<dbReference type="SMART" id="SM00065">
    <property type="entry name" value="GAF"/>
    <property type="match status" value="1"/>
</dbReference>
<feature type="non-terminal residue" evidence="2">
    <location>
        <position position="340"/>
    </location>
</feature>
<evidence type="ECO:0000259" key="1">
    <source>
        <dbReference type="SMART" id="SM00065"/>
    </source>
</evidence>
<dbReference type="SUPFAM" id="SSF55781">
    <property type="entry name" value="GAF domain-like"/>
    <property type="match status" value="3"/>
</dbReference>
<keyword evidence="3" id="KW-1185">Reference proteome</keyword>
<protein>
    <recommendedName>
        <fullName evidence="1">GAF domain-containing protein</fullName>
    </recommendedName>
</protein>
<gene>
    <name evidence="2" type="ORF">SE17_36170</name>
</gene>